<protein>
    <submittedName>
        <fullName evidence="2">Uncharacterized protein</fullName>
    </submittedName>
</protein>
<keyword evidence="1" id="KW-0812">Transmembrane</keyword>
<evidence type="ECO:0000313" key="3">
    <source>
        <dbReference type="Proteomes" id="UP001177023"/>
    </source>
</evidence>
<reference evidence="2" key="1">
    <citation type="submission" date="2023-06" db="EMBL/GenBank/DDBJ databases">
        <authorList>
            <person name="Delattre M."/>
        </authorList>
    </citation>
    <scope>NUCLEOTIDE SEQUENCE</scope>
    <source>
        <strain evidence="2">AF72</strain>
    </source>
</reference>
<feature type="non-terminal residue" evidence="2">
    <location>
        <position position="96"/>
    </location>
</feature>
<proteinExistence type="predicted"/>
<organism evidence="2 3">
    <name type="scientific">Mesorhabditis spiculigera</name>
    <dbReference type="NCBI Taxonomy" id="96644"/>
    <lineage>
        <taxon>Eukaryota</taxon>
        <taxon>Metazoa</taxon>
        <taxon>Ecdysozoa</taxon>
        <taxon>Nematoda</taxon>
        <taxon>Chromadorea</taxon>
        <taxon>Rhabditida</taxon>
        <taxon>Rhabditina</taxon>
        <taxon>Rhabditomorpha</taxon>
        <taxon>Rhabditoidea</taxon>
        <taxon>Rhabditidae</taxon>
        <taxon>Mesorhabditinae</taxon>
        <taxon>Mesorhabditis</taxon>
    </lineage>
</organism>
<evidence type="ECO:0000256" key="1">
    <source>
        <dbReference type="SAM" id="Phobius"/>
    </source>
</evidence>
<sequence>MEASAAKNDMNMRFATMLVATNLLIFGKQLVSAGTKLVKYKPRSTYLAYSVYEFMHCALISCIIITFNMPYLDLKPRKGPTSFSMSFSMQMTSTRM</sequence>
<evidence type="ECO:0000313" key="2">
    <source>
        <dbReference type="EMBL" id="CAJ0569943.1"/>
    </source>
</evidence>
<dbReference type="AlphaFoldDB" id="A0AA36CJY7"/>
<dbReference type="EMBL" id="CATQJA010002205">
    <property type="protein sequence ID" value="CAJ0569943.1"/>
    <property type="molecule type" value="Genomic_DNA"/>
</dbReference>
<keyword evidence="3" id="KW-1185">Reference proteome</keyword>
<gene>
    <name evidence="2" type="ORF">MSPICULIGERA_LOCUS8398</name>
</gene>
<keyword evidence="1" id="KW-1133">Transmembrane helix</keyword>
<keyword evidence="1" id="KW-0472">Membrane</keyword>
<feature type="transmembrane region" description="Helical" evidence="1">
    <location>
        <begin position="49"/>
        <end position="69"/>
    </location>
</feature>
<accession>A0AA36CJY7</accession>
<dbReference type="Proteomes" id="UP001177023">
    <property type="component" value="Unassembled WGS sequence"/>
</dbReference>
<comment type="caution">
    <text evidence="2">The sequence shown here is derived from an EMBL/GenBank/DDBJ whole genome shotgun (WGS) entry which is preliminary data.</text>
</comment>
<name>A0AA36CJY7_9BILA</name>